<protein>
    <submittedName>
        <fullName evidence="2">Uncharacterized protein</fullName>
    </submittedName>
</protein>
<dbReference type="Proteomes" id="UP000606974">
    <property type="component" value="Unassembled WGS sequence"/>
</dbReference>
<evidence type="ECO:0000256" key="1">
    <source>
        <dbReference type="SAM" id="MobiDB-lite"/>
    </source>
</evidence>
<name>A0A8H7E8K0_9EURO</name>
<evidence type="ECO:0000313" key="2">
    <source>
        <dbReference type="EMBL" id="KAF7513237.1"/>
    </source>
</evidence>
<comment type="caution">
    <text evidence="2">The sequence shown here is derived from an EMBL/GenBank/DDBJ whole genome shotgun (WGS) entry which is preliminary data.</text>
</comment>
<proteinExistence type="predicted"/>
<dbReference type="AlphaFoldDB" id="A0A8H7E8K0"/>
<evidence type="ECO:0000313" key="3">
    <source>
        <dbReference type="Proteomes" id="UP000606974"/>
    </source>
</evidence>
<gene>
    <name evidence="2" type="ORF">GJ744_010633</name>
</gene>
<accession>A0A8H7E8K0</accession>
<organism evidence="2 3">
    <name type="scientific">Endocarpon pusillum</name>
    <dbReference type="NCBI Taxonomy" id="364733"/>
    <lineage>
        <taxon>Eukaryota</taxon>
        <taxon>Fungi</taxon>
        <taxon>Dikarya</taxon>
        <taxon>Ascomycota</taxon>
        <taxon>Pezizomycotina</taxon>
        <taxon>Eurotiomycetes</taxon>
        <taxon>Chaetothyriomycetidae</taxon>
        <taxon>Verrucariales</taxon>
        <taxon>Verrucariaceae</taxon>
        <taxon>Endocarpon</taxon>
    </lineage>
</organism>
<reference evidence="2" key="1">
    <citation type="submission" date="2020-02" db="EMBL/GenBank/DDBJ databases">
        <authorList>
            <person name="Palmer J.M."/>
        </authorList>
    </citation>
    <scope>NUCLEOTIDE SEQUENCE</scope>
    <source>
        <strain evidence="2">EPUS1.4</strain>
        <tissue evidence="2">Thallus</tissue>
    </source>
</reference>
<dbReference type="EMBL" id="JAACFV010000007">
    <property type="protein sequence ID" value="KAF7513237.1"/>
    <property type="molecule type" value="Genomic_DNA"/>
</dbReference>
<sequence>MRQELWRTLRAVTETHINKRTGTHVTSFNFRLYHVKFATDNPGFNQARGSLSWYLCSLTTGTRDGLMFALSFPTPESSDRKGKFIATSPRFSPPDCSKTPS</sequence>
<keyword evidence="3" id="KW-1185">Reference proteome</keyword>
<feature type="region of interest" description="Disordered" evidence="1">
    <location>
        <begin position="75"/>
        <end position="101"/>
    </location>
</feature>